<dbReference type="PANTHER" id="PTHR11669">
    <property type="entry name" value="REPLICATION FACTOR C / DNA POLYMERASE III GAMMA-TAU SUBUNIT"/>
    <property type="match status" value="1"/>
</dbReference>
<dbReference type="NCBIfam" id="NF004046">
    <property type="entry name" value="PRK05563.1"/>
    <property type="match status" value="1"/>
</dbReference>
<dbReference type="InterPro" id="IPR045085">
    <property type="entry name" value="HLD_clamp_pol_III_gamma_tau"/>
</dbReference>
<dbReference type="EMBL" id="JAXAVX010000002">
    <property type="protein sequence ID" value="MDX8151135.1"/>
    <property type="molecule type" value="Genomic_DNA"/>
</dbReference>
<reference evidence="14 15" key="1">
    <citation type="submission" date="2023-11" db="EMBL/GenBank/DDBJ databases">
        <authorList>
            <person name="Xu M."/>
            <person name="Jiang T."/>
        </authorList>
    </citation>
    <scope>NUCLEOTIDE SEQUENCE [LARGE SCALE GENOMIC DNA]</scope>
    <source>
        <strain evidence="14 15">SD</strain>
    </source>
</reference>
<feature type="compositionally biased region" description="Pro residues" evidence="12">
    <location>
        <begin position="397"/>
        <end position="474"/>
    </location>
</feature>
<feature type="region of interest" description="Disordered" evidence="12">
    <location>
        <begin position="393"/>
        <end position="630"/>
    </location>
</feature>
<keyword evidence="9 11" id="KW-0239">DNA-directed DNA polymerase</keyword>
<keyword evidence="2 11" id="KW-0808">Transferase</keyword>
<evidence type="ECO:0000256" key="8">
    <source>
        <dbReference type="ARBA" id="ARBA00022840"/>
    </source>
</evidence>
<dbReference type="Pfam" id="PF13177">
    <property type="entry name" value="DNA_pol3_delta2"/>
    <property type="match status" value="1"/>
</dbReference>
<name>A0ABU4VH44_9ACTN</name>
<feature type="compositionally biased region" description="Low complexity" evidence="12">
    <location>
        <begin position="475"/>
        <end position="488"/>
    </location>
</feature>
<dbReference type="InterPro" id="IPR003593">
    <property type="entry name" value="AAA+_ATPase"/>
</dbReference>
<keyword evidence="8 11" id="KW-0067">ATP-binding</keyword>
<dbReference type="InterPro" id="IPR005790">
    <property type="entry name" value="DNA_polIII_delta"/>
</dbReference>
<dbReference type="CDD" id="cd18137">
    <property type="entry name" value="HLD_clamp_pol_III_gamma_tau"/>
    <property type="match status" value="1"/>
</dbReference>
<dbReference type="InterPro" id="IPR027417">
    <property type="entry name" value="P-loop_NTPase"/>
</dbReference>
<dbReference type="NCBIfam" id="TIGR01128">
    <property type="entry name" value="holA"/>
    <property type="match status" value="1"/>
</dbReference>
<dbReference type="GO" id="GO:0003887">
    <property type="term" value="F:DNA-directed DNA polymerase activity"/>
    <property type="evidence" value="ECO:0007669"/>
    <property type="project" value="UniProtKB-EC"/>
</dbReference>
<keyword evidence="7" id="KW-0862">Zinc</keyword>
<dbReference type="InterPro" id="IPR022754">
    <property type="entry name" value="DNA_pol_III_gamma-3"/>
</dbReference>
<dbReference type="SUPFAM" id="SSF52540">
    <property type="entry name" value="P-loop containing nucleoside triphosphate hydrolases"/>
    <property type="match status" value="1"/>
</dbReference>
<comment type="catalytic activity">
    <reaction evidence="10 11">
        <text>DNA(n) + a 2'-deoxyribonucleoside 5'-triphosphate = DNA(n+1) + diphosphate</text>
        <dbReference type="Rhea" id="RHEA:22508"/>
        <dbReference type="Rhea" id="RHEA-COMP:17339"/>
        <dbReference type="Rhea" id="RHEA-COMP:17340"/>
        <dbReference type="ChEBI" id="CHEBI:33019"/>
        <dbReference type="ChEBI" id="CHEBI:61560"/>
        <dbReference type="ChEBI" id="CHEBI:173112"/>
        <dbReference type="EC" id="2.7.7.7"/>
    </reaction>
</comment>
<feature type="compositionally biased region" description="Low complexity" evidence="12">
    <location>
        <begin position="504"/>
        <end position="524"/>
    </location>
</feature>
<feature type="compositionally biased region" description="Low complexity" evidence="12">
    <location>
        <begin position="620"/>
        <end position="630"/>
    </location>
</feature>
<accession>A0ABU4VH44</accession>
<evidence type="ECO:0000256" key="4">
    <source>
        <dbReference type="ARBA" id="ARBA00022705"/>
    </source>
</evidence>
<protein>
    <recommendedName>
        <fullName evidence="11">DNA polymerase III subunit gamma/tau</fullName>
        <ecNumber evidence="11">2.7.7.7</ecNumber>
    </recommendedName>
</protein>
<dbReference type="InterPro" id="IPR050238">
    <property type="entry name" value="DNA_Rep/Repair_Clamp_Loader"/>
</dbReference>
<gene>
    <name evidence="11 14" type="primary">dnaX</name>
    <name evidence="14" type="ORF">SK069_05995</name>
</gene>
<keyword evidence="6 11" id="KW-0547">Nucleotide-binding</keyword>
<feature type="region of interest" description="Disordered" evidence="12">
    <location>
        <begin position="741"/>
        <end position="760"/>
    </location>
</feature>
<dbReference type="Pfam" id="PF12169">
    <property type="entry name" value="DNA_pol3_gamma3"/>
    <property type="match status" value="1"/>
</dbReference>
<dbReference type="Proteomes" id="UP001277761">
    <property type="component" value="Unassembled WGS sequence"/>
</dbReference>
<evidence type="ECO:0000313" key="14">
    <source>
        <dbReference type="EMBL" id="MDX8151135.1"/>
    </source>
</evidence>
<dbReference type="InterPro" id="IPR012763">
    <property type="entry name" value="DNA_pol_III_sug/sutau_N"/>
</dbReference>
<evidence type="ECO:0000256" key="11">
    <source>
        <dbReference type="RuleBase" id="RU364063"/>
    </source>
</evidence>
<comment type="similarity">
    <text evidence="1 11">Belongs to the DnaX/STICHEL family.</text>
</comment>
<evidence type="ECO:0000256" key="6">
    <source>
        <dbReference type="ARBA" id="ARBA00022741"/>
    </source>
</evidence>
<feature type="compositionally biased region" description="Low complexity" evidence="12">
    <location>
        <begin position="536"/>
        <end position="593"/>
    </location>
</feature>
<dbReference type="InterPro" id="IPR008921">
    <property type="entry name" value="DNA_pol3_clamp-load_cplx_C"/>
</dbReference>
<evidence type="ECO:0000256" key="7">
    <source>
        <dbReference type="ARBA" id="ARBA00022833"/>
    </source>
</evidence>
<comment type="subunit">
    <text evidence="11">DNA polymerase III contains a core (composed of alpha, epsilon and theta chains) that associates with a tau subunit. This core dimerizes to form the POLIII' complex. PolIII' associates with the gamma complex (composed of gamma, delta, delta', psi and chi chains) and with the beta chain to form the complete DNA polymerase III complex.</text>
</comment>
<dbReference type="PRINTS" id="PR01217">
    <property type="entry name" value="PRICHEXTENSN"/>
</dbReference>
<organism evidence="14 15">
    <name type="scientific">Patulibacter brassicae</name>
    <dbReference type="NCBI Taxonomy" id="1705717"/>
    <lineage>
        <taxon>Bacteria</taxon>
        <taxon>Bacillati</taxon>
        <taxon>Actinomycetota</taxon>
        <taxon>Thermoleophilia</taxon>
        <taxon>Solirubrobacterales</taxon>
        <taxon>Patulibacteraceae</taxon>
        <taxon>Patulibacter</taxon>
    </lineage>
</organism>
<keyword evidence="4 11" id="KW-0235">DNA replication</keyword>
<comment type="caution">
    <text evidence="14">The sequence shown here is derived from an EMBL/GenBank/DDBJ whole genome shotgun (WGS) entry which is preliminary data.</text>
</comment>
<dbReference type="NCBIfam" id="TIGR02397">
    <property type="entry name" value="dnaX_nterm"/>
    <property type="match status" value="1"/>
</dbReference>
<keyword evidence="15" id="KW-1185">Reference proteome</keyword>
<dbReference type="CDD" id="cd00009">
    <property type="entry name" value="AAA"/>
    <property type="match status" value="1"/>
</dbReference>
<dbReference type="Gene3D" id="1.10.8.60">
    <property type="match status" value="1"/>
</dbReference>
<comment type="function">
    <text evidence="11">DNA polymerase III is a complex, multichain enzyme responsible for most of the replicative synthesis in bacteria. This DNA polymerase also exhibits 3' to 5' exonuclease activity.</text>
</comment>
<dbReference type="SMART" id="SM00382">
    <property type="entry name" value="AAA"/>
    <property type="match status" value="1"/>
</dbReference>
<dbReference type="Gene3D" id="1.20.272.10">
    <property type="match status" value="1"/>
</dbReference>
<dbReference type="Gene3D" id="3.40.50.300">
    <property type="entry name" value="P-loop containing nucleotide triphosphate hydrolases"/>
    <property type="match status" value="1"/>
</dbReference>
<dbReference type="Pfam" id="PF22608">
    <property type="entry name" value="DNAX_ATPase_lid"/>
    <property type="match status" value="1"/>
</dbReference>
<evidence type="ECO:0000256" key="12">
    <source>
        <dbReference type="SAM" id="MobiDB-lite"/>
    </source>
</evidence>
<sequence length="760" mass="77112">MSGPSLYRRHRPRSFDDVVGQEHVVRTLRNAIDQGKVHHAYLFVGSRGTGKTSMAKILAACLNCQGDPDLPPAERVVGPTTHPCGKCEACRSIADATSIDVVEMDAASNNSVDDIRELRDAVAFAPVGGRSKVYILDEAHMLSSAAWNAFLKTLEEPPPRTIFVLATTEANKVLPTVVDRCHRFDFHRPTPDQLQRVLDRVAVQEGIAIDPEATALVARHATGSFRDALGTLEQLVTYAGEQITNQDVLSVLGVADAELLFRAVDAIAAGDGALAIQVAAELAAQGRDLTQVTRDLESHARALLLVRMTGDLPAELRITDDRDRRTIEQAQRLPGATVIRILDLVAAALAAVRDGADPRTQLELLLVRAALPQIDPQTKALAARIARLEQSASGSLPAPPAAAPAPPAGGVPAPPTPGPGPIPGPPSPDPAPPTPGPEPIPGPPSPDPAPPTPGPEPIPGPPPPNPAPPTPRPAPAGDWDARPAAAGAAVGGERGAPSTGSSDASGRPPQGPPQAASAPPRGGATSAGSGTPDDWGTPPQGASPTAGPSSGHGASSQPASPASAPSPDGGTPSPSAAPSADWGASSAGGPVTTPGGGPAHQPPPATHAAVQGHAGPAVQAPAATHGGHAGAVATAIAPSDIDELLPQIGESLSRPAAFALAKASTVSLGDGQLVLGVPQGATSAANLLNRDDVRSGIADAIRELHGIAVQVRAEERAEVAVAVEEPLPEDEVLRRVVQQFDAEEIGEPGGAAATPNGDGA</sequence>
<dbReference type="EC" id="2.7.7.7" evidence="11"/>
<evidence type="ECO:0000256" key="5">
    <source>
        <dbReference type="ARBA" id="ARBA00022723"/>
    </source>
</evidence>
<evidence type="ECO:0000256" key="2">
    <source>
        <dbReference type="ARBA" id="ARBA00022679"/>
    </source>
</evidence>
<keyword evidence="5" id="KW-0479">Metal-binding</keyword>
<evidence type="ECO:0000256" key="3">
    <source>
        <dbReference type="ARBA" id="ARBA00022695"/>
    </source>
</evidence>
<evidence type="ECO:0000313" key="15">
    <source>
        <dbReference type="Proteomes" id="UP001277761"/>
    </source>
</evidence>
<evidence type="ECO:0000259" key="13">
    <source>
        <dbReference type="SMART" id="SM00382"/>
    </source>
</evidence>
<evidence type="ECO:0000256" key="1">
    <source>
        <dbReference type="ARBA" id="ARBA00006360"/>
    </source>
</evidence>
<dbReference type="SUPFAM" id="SSF48019">
    <property type="entry name" value="post-AAA+ oligomerization domain-like"/>
    <property type="match status" value="1"/>
</dbReference>
<dbReference type="PANTHER" id="PTHR11669:SF0">
    <property type="entry name" value="PROTEIN STICHEL-LIKE 2"/>
    <property type="match status" value="1"/>
</dbReference>
<evidence type="ECO:0000256" key="10">
    <source>
        <dbReference type="ARBA" id="ARBA00049244"/>
    </source>
</evidence>
<keyword evidence="3 11" id="KW-0548">Nucleotidyltransferase</keyword>
<feature type="domain" description="AAA+ ATPase" evidence="13">
    <location>
        <begin position="37"/>
        <end position="194"/>
    </location>
</feature>
<evidence type="ECO:0000256" key="9">
    <source>
        <dbReference type="ARBA" id="ARBA00022932"/>
    </source>
</evidence>
<dbReference type="RefSeq" id="WP_319953288.1">
    <property type="nucleotide sequence ID" value="NZ_JAXAVX010000002.1"/>
</dbReference>
<proteinExistence type="inferred from homology"/>